<keyword evidence="4" id="KW-0804">Transcription</keyword>
<comment type="caution">
    <text evidence="6">The sequence shown here is derived from an EMBL/GenBank/DDBJ whole genome shotgun (WGS) entry which is preliminary data.</text>
</comment>
<comment type="similarity">
    <text evidence="1">Belongs to the LysR transcriptional regulatory family.</text>
</comment>
<dbReference type="AlphaFoldDB" id="A0A7Z7JH80"/>
<dbReference type="PANTHER" id="PTHR30419:SF8">
    <property type="entry name" value="NITROGEN ASSIMILATION TRANSCRIPTIONAL ACTIVATOR-RELATED"/>
    <property type="match status" value="1"/>
</dbReference>
<evidence type="ECO:0000256" key="2">
    <source>
        <dbReference type="ARBA" id="ARBA00023015"/>
    </source>
</evidence>
<dbReference type="Proteomes" id="UP000257139">
    <property type="component" value="Unassembled WGS sequence"/>
</dbReference>
<dbReference type="Pfam" id="PF00126">
    <property type="entry name" value="HTH_1"/>
    <property type="match status" value="1"/>
</dbReference>
<gene>
    <name evidence="6" type="ORF">CBM2594_U10009</name>
</gene>
<evidence type="ECO:0000256" key="4">
    <source>
        <dbReference type="ARBA" id="ARBA00023163"/>
    </source>
</evidence>
<name>A0A7Z7JH80_9BURK</name>
<organism evidence="6 7">
    <name type="scientific">Cupriavidus taiwanensis</name>
    <dbReference type="NCBI Taxonomy" id="164546"/>
    <lineage>
        <taxon>Bacteria</taxon>
        <taxon>Pseudomonadati</taxon>
        <taxon>Pseudomonadota</taxon>
        <taxon>Betaproteobacteria</taxon>
        <taxon>Burkholderiales</taxon>
        <taxon>Burkholderiaceae</taxon>
        <taxon>Cupriavidus</taxon>
    </lineage>
</organism>
<dbReference type="FunFam" id="1.10.10.10:FF:000001">
    <property type="entry name" value="LysR family transcriptional regulator"/>
    <property type="match status" value="1"/>
</dbReference>
<evidence type="ECO:0000256" key="1">
    <source>
        <dbReference type="ARBA" id="ARBA00009437"/>
    </source>
</evidence>
<dbReference type="PANTHER" id="PTHR30419">
    <property type="entry name" value="HTH-TYPE TRANSCRIPTIONAL REGULATOR YBHD"/>
    <property type="match status" value="1"/>
</dbReference>
<dbReference type="GO" id="GO:0003700">
    <property type="term" value="F:DNA-binding transcription factor activity"/>
    <property type="evidence" value="ECO:0007669"/>
    <property type="project" value="InterPro"/>
</dbReference>
<dbReference type="RefSeq" id="WP_116328238.1">
    <property type="nucleotide sequence ID" value="NZ_OFSW01000032.1"/>
</dbReference>
<evidence type="ECO:0000313" key="7">
    <source>
        <dbReference type="Proteomes" id="UP000257139"/>
    </source>
</evidence>
<accession>A0A7Z7JH80</accession>
<dbReference type="Gene3D" id="1.10.10.10">
    <property type="entry name" value="Winged helix-like DNA-binding domain superfamily/Winged helix DNA-binding domain"/>
    <property type="match status" value="1"/>
</dbReference>
<dbReference type="InterPro" id="IPR050950">
    <property type="entry name" value="HTH-type_LysR_regulators"/>
</dbReference>
<dbReference type="EMBL" id="OGUU01000045">
    <property type="protein sequence ID" value="SPC25508.1"/>
    <property type="molecule type" value="Genomic_DNA"/>
</dbReference>
<dbReference type="GO" id="GO:0003677">
    <property type="term" value="F:DNA binding"/>
    <property type="evidence" value="ECO:0007669"/>
    <property type="project" value="UniProtKB-KW"/>
</dbReference>
<proteinExistence type="inferred from homology"/>
<protein>
    <recommendedName>
        <fullName evidence="5">HTH lysR-type domain-containing protein</fullName>
    </recommendedName>
</protein>
<dbReference type="PROSITE" id="PS50931">
    <property type="entry name" value="HTH_LYSR"/>
    <property type="match status" value="1"/>
</dbReference>
<dbReference type="InterPro" id="IPR036390">
    <property type="entry name" value="WH_DNA-bd_sf"/>
</dbReference>
<dbReference type="InterPro" id="IPR036388">
    <property type="entry name" value="WH-like_DNA-bd_sf"/>
</dbReference>
<evidence type="ECO:0000256" key="3">
    <source>
        <dbReference type="ARBA" id="ARBA00023125"/>
    </source>
</evidence>
<dbReference type="SUPFAM" id="SSF46785">
    <property type="entry name" value="Winged helix' DNA-binding domain"/>
    <property type="match status" value="1"/>
</dbReference>
<dbReference type="GO" id="GO:0005829">
    <property type="term" value="C:cytosol"/>
    <property type="evidence" value="ECO:0007669"/>
    <property type="project" value="TreeGrafter"/>
</dbReference>
<keyword evidence="2" id="KW-0805">Transcription regulation</keyword>
<evidence type="ECO:0000313" key="6">
    <source>
        <dbReference type="EMBL" id="SPC25508.1"/>
    </source>
</evidence>
<reference evidence="6 7" key="1">
    <citation type="submission" date="2018-01" db="EMBL/GenBank/DDBJ databases">
        <authorList>
            <person name="Clerissi C."/>
        </authorList>
    </citation>
    <scope>NUCLEOTIDE SEQUENCE [LARGE SCALE GENOMIC DNA]</scope>
    <source>
        <strain evidence="6">Cupriavidus taiwanensis STM 6021</strain>
    </source>
</reference>
<sequence length="168" mass="18210">MYFVLQSLGRQRAVRVSGGVYPVSIPETYGPASGPCGLFSTMRIDDLRICLALGKTGNLHRAAETLGLTPSALSKALARMEDITGMPLFERTPRGVAPTNEGNALLEHAKRIVRSVDDLQNEFQDRRLARVGTIRLGVVPNLIPSFLSSVLARFLASRPMATFSIDVG</sequence>
<keyword evidence="3" id="KW-0238">DNA-binding</keyword>
<dbReference type="InterPro" id="IPR000847">
    <property type="entry name" value="LysR_HTH_N"/>
</dbReference>
<evidence type="ECO:0000259" key="5">
    <source>
        <dbReference type="PROSITE" id="PS50931"/>
    </source>
</evidence>
<feature type="domain" description="HTH lysR-type" evidence="5">
    <location>
        <begin position="42"/>
        <end position="99"/>
    </location>
</feature>